<keyword evidence="3" id="KW-0804">Transcription</keyword>
<dbReference type="Pfam" id="PF13545">
    <property type="entry name" value="HTH_Crp_2"/>
    <property type="match status" value="1"/>
</dbReference>
<dbReference type="Pfam" id="PF00027">
    <property type="entry name" value="cNMP_binding"/>
    <property type="match status" value="1"/>
</dbReference>
<comment type="caution">
    <text evidence="6">The sequence shown here is derived from an EMBL/GenBank/DDBJ whole genome shotgun (WGS) entry which is preliminary data.</text>
</comment>
<evidence type="ECO:0000256" key="3">
    <source>
        <dbReference type="ARBA" id="ARBA00023163"/>
    </source>
</evidence>
<proteinExistence type="predicted"/>
<dbReference type="PANTHER" id="PTHR24567">
    <property type="entry name" value="CRP FAMILY TRANSCRIPTIONAL REGULATORY PROTEIN"/>
    <property type="match status" value="1"/>
</dbReference>
<dbReference type="InterPro" id="IPR018490">
    <property type="entry name" value="cNMP-bd_dom_sf"/>
</dbReference>
<dbReference type="GO" id="GO:0005829">
    <property type="term" value="C:cytosol"/>
    <property type="evidence" value="ECO:0007669"/>
    <property type="project" value="TreeGrafter"/>
</dbReference>
<dbReference type="SMART" id="SM00419">
    <property type="entry name" value="HTH_CRP"/>
    <property type="match status" value="1"/>
</dbReference>
<dbReference type="GO" id="GO:0003700">
    <property type="term" value="F:DNA-binding transcription factor activity"/>
    <property type="evidence" value="ECO:0007669"/>
    <property type="project" value="TreeGrafter"/>
</dbReference>
<dbReference type="InterPro" id="IPR012318">
    <property type="entry name" value="HTH_CRP"/>
</dbReference>
<name>A0A5M6IXI6_9PROT</name>
<dbReference type="GO" id="GO:0003677">
    <property type="term" value="F:DNA binding"/>
    <property type="evidence" value="ECO:0007669"/>
    <property type="project" value="UniProtKB-KW"/>
</dbReference>
<keyword evidence="7" id="KW-1185">Reference proteome</keyword>
<dbReference type="OrthoDB" id="3525895at2"/>
<dbReference type="PROSITE" id="PS51063">
    <property type="entry name" value="HTH_CRP_2"/>
    <property type="match status" value="1"/>
</dbReference>
<dbReference type="PANTHER" id="PTHR24567:SF68">
    <property type="entry name" value="DNA-BINDING TRANSCRIPTIONAL DUAL REGULATOR CRP"/>
    <property type="match status" value="1"/>
</dbReference>
<dbReference type="Gene3D" id="1.10.10.10">
    <property type="entry name" value="Winged helix-like DNA-binding domain superfamily/Winged helix DNA-binding domain"/>
    <property type="match status" value="1"/>
</dbReference>
<dbReference type="PROSITE" id="PS50042">
    <property type="entry name" value="CNMP_BINDING_3"/>
    <property type="match status" value="1"/>
</dbReference>
<keyword evidence="2" id="KW-0238">DNA-binding</keyword>
<dbReference type="InterPro" id="IPR014710">
    <property type="entry name" value="RmlC-like_jellyroll"/>
</dbReference>
<dbReference type="AlphaFoldDB" id="A0A5M6IXI6"/>
<dbReference type="InterPro" id="IPR036390">
    <property type="entry name" value="WH_DNA-bd_sf"/>
</dbReference>
<evidence type="ECO:0000256" key="1">
    <source>
        <dbReference type="ARBA" id="ARBA00023015"/>
    </source>
</evidence>
<feature type="domain" description="Cyclic nucleotide-binding" evidence="4">
    <location>
        <begin position="89"/>
        <end position="209"/>
    </location>
</feature>
<dbReference type="PROSITE" id="PS00889">
    <property type="entry name" value="CNMP_BINDING_2"/>
    <property type="match status" value="1"/>
</dbReference>
<dbReference type="EMBL" id="VWPK01000015">
    <property type="protein sequence ID" value="KAA5612085.1"/>
    <property type="molecule type" value="Genomic_DNA"/>
</dbReference>
<dbReference type="InterPro" id="IPR050397">
    <property type="entry name" value="Env_Response_Regulators"/>
</dbReference>
<evidence type="ECO:0000313" key="7">
    <source>
        <dbReference type="Proteomes" id="UP000325255"/>
    </source>
</evidence>
<feature type="domain" description="HTH crp-type" evidence="5">
    <location>
        <begin position="223"/>
        <end position="296"/>
    </location>
</feature>
<dbReference type="SUPFAM" id="SSF51206">
    <property type="entry name" value="cAMP-binding domain-like"/>
    <property type="match status" value="1"/>
</dbReference>
<dbReference type="SUPFAM" id="SSF46785">
    <property type="entry name" value="Winged helix' DNA-binding domain"/>
    <property type="match status" value="1"/>
</dbReference>
<evidence type="ECO:0000313" key="6">
    <source>
        <dbReference type="EMBL" id="KAA5612085.1"/>
    </source>
</evidence>
<dbReference type="InterPro" id="IPR018488">
    <property type="entry name" value="cNMP-bd_CS"/>
</dbReference>
<sequence>MEEEGLCKCKALARQQLCQSTRNFFNSKWHVRTVVRHDDCSPKYALLFALIFQEDPRPARCRQRRGRDPRGTRMQTHAGREAVLAGHFLLKHLNADELRRLATGAAVITCGGGEVIFQKGDPGNSMMAVLRGRVKICSYSTEGRELVLNIIDRGGVFGEIALLDGQPRTADAVALEPTELLVLQRDRFMPFLAGNPELMARLFAVLCQRLRQTSEHLEDTLFREAPSRLARGLLRLADSFGREVAGGMRIEIRLSQQQIGSLIGISRESINRLLSEWREDGTIAVTSGIIILRDREMLESIAAAEV</sequence>
<reference evidence="6 7" key="1">
    <citation type="submission" date="2019-09" db="EMBL/GenBank/DDBJ databases">
        <title>Genome sequence of Rhodovastum atsumiense, a diverse member of the Acetobacteraceae family of non-sulfur purple photosynthetic bacteria.</title>
        <authorList>
            <person name="Meyer T."/>
            <person name="Kyndt J."/>
        </authorList>
    </citation>
    <scope>NUCLEOTIDE SEQUENCE [LARGE SCALE GENOMIC DNA]</scope>
    <source>
        <strain evidence="6 7">DSM 21279</strain>
    </source>
</reference>
<protein>
    <submittedName>
        <fullName evidence="6">Crp/Fnr family transcriptional regulator</fullName>
    </submittedName>
</protein>
<dbReference type="CDD" id="cd00038">
    <property type="entry name" value="CAP_ED"/>
    <property type="match status" value="1"/>
</dbReference>
<dbReference type="SMART" id="SM00100">
    <property type="entry name" value="cNMP"/>
    <property type="match status" value="1"/>
</dbReference>
<dbReference type="Proteomes" id="UP000325255">
    <property type="component" value="Unassembled WGS sequence"/>
</dbReference>
<dbReference type="PRINTS" id="PR00034">
    <property type="entry name" value="HTHCRP"/>
</dbReference>
<accession>A0A5M6IXI6</accession>
<organism evidence="6 7">
    <name type="scientific">Rhodovastum atsumiense</name>
    <dbReference type="NCBI Taxonomy" id="504468"/>
    <lineage>
        <taxon>Bacteria</taxon>
        <taxon>Pseudomonadati</taxon>
        <taxon>Pseudomonadota</taxon>
        <taxon>Alphaproteobacteria</taxon>
        <taxon>Acetobacterales</taxon>
        <taxon>Acetobacteraceae</taxon>
        <taxon>Rhodovastum</taxon>
    </lineage>
</organism>
<dbReference type="InterPro" id="IPR000595">
    <property type="entry name" value="cNMP-bd_dom"/>
</dbReference>
<evidence type="ECO:0000259" key="5">
    <source>
        <dbReference type="PROSITE" id="PS51063"/>
    </source>
</evidence>
<keyword evidence="1" id="KW-0805">Transcription regulation</keyword>
<dbReference type="Gene3D" id="2.60.120.10">
    <property type="entry name" value="Jelly Rolls"/>
    <property type="match status" value="1"/>
</dbReference>
<evidence type="ECO:0000256" key="2">
    <source>
        <dbReference type="ARBA" id="ARBA00023125"/>
    </source>
</evidence>
<gene>
    <name evidence="6" type="ORF">F1189_11555</name>
</gene>
<dbReference type="InterPro" id="IPR036388">
    <property type="entry name" value="WH-like_DNA-bd_sf"/>
</dbReference>
<evidence type="ECO:0000259" key="4">
    <source>
        <dbReference type="PROSITE" id="PS50042"/>
    </source>
</evidence>